<feature type="region of interest" description="Disordered" evidence="5">
    <location>
        <begin position="42"/>
        <end position="81"/>
    </location>
</feature>
<evidence type="ECO:0000256" key="5">
    <source>
        <dbReference type="SAM" id="MobiDB-lite"/>
    </source>
</evidence>
<reference evidence="8 9" key="1">
    <citation type="submission" date="2023-10" db="EMBL/GenBank/DDBJ databases">
        <title>Draft Genome Sequence of Candida saopaulonensis from a very Premature Infant with Sepsis.</title>
        <authorList>
            <person name="Ning Y."/>
            <person name="Dai R."/>
            <person name="Xiao M."/>
            <person name="Xu Y."/>
            <person name="Yan Q."/>
            <person name="Zhang L."/>
        </authorList>
    </citation>
    <scope>NUCLEOTIDE SEQUENCE [LARGE SCALE GENOMIC DNA]</scope>
    <source>
        <strain evidence="8 9">19XY460</strain>
    </source>
</reference>
<dbReference type="AlphaFoldDB" id="A0AAX4H646"/>
<feature type="compositionally biased region" description="Basic residues" evidence="5">
    <location>
        <begin position="56"/>
        <end position="75"/>
    </location>
</feature>
<dbReference type="GO" id="GO:0051382">
    <property type="term" value="P:kinetochore assembly"/>
    <property type="evidence" value="ECO:0007669"/>
    <property type="project" value="InterPro"/>
</dbReference>
<gene>
    <name evidence="8" type="ORF">PUMCH_001318</name>
</gene>
<dbReference type="InterPro" id="IPR028386">
    <property type="entry name" value="CENP-C/Mif2/cnp3"/>
</dbReference>
<feature type="compositionally biased region" description="Low complexity" evidence="5">
    <location>
        <begin position="288"/>
        <end position="301"/>
    </location>
</feature>
<evidence type="ECO:0000259" key="6">
    <source>
        <dbReference type="Pfam" id="PF11699"/>
    </source>
</evidence>
<evidence type="ECO:0000259" key="7">
    <source>
        <dbReference type="Pfam" id="PF15624"/>
    </source>
</evidence>
<feature type="compositionally biased region" description="Acidic residues" evidence="5">
    <location>
        <begin position="220"/>
        <end position="230"/>
    </location>
</feature>
<keyword evidence="9" id="KW-1185">Reference proteome</keyword>
<dbReference type="GO" id="GO:0051315">
    <property type="term" value="P:attachment of mitotic spindle microtubules to kinetochore"/>
    <property type="evidence" value="ECO:0007669"/>
    <property type="project" value="TreeGrafter"/>
</dbReference>
<dbReference type="GO" id="GO:0019237">
    <property type="term" value="F:centromeric DNA binding"/>
    <property type="evidence" value="ECO:0007669"/>
    <property type="project" value="InterPro"/>
</dbReference>
<dbReference type="Proteomes" id="UP001338582">
    <property type="component" value="Chromosome 2"/>
</dbReference>
<dbReference type="Pfam" id="PF11699">
    <property type="entry name" value="CENP-C_C"/>
    <property type="match status" value="1"/>
</dbReference>
<protein>
    <recommendedName>
        <fullName evidence="10">Mif2/CENP-C cupin domain-containing protein</fullName>
    </recommendedName>
</protein>
<evidence type="ECO:0000256" key="2">
    <source>
        <dbReference type="ARBA" id="ARBA00010291"/>
    </source>
</evidence>
<dbReference type="PANTHER" id="PTHR16684:SF11">
    <property type="entry name" value="CENTROMERE PROTEIN C"/>
    <property type="match status" value="1"/>
</dbReference>
<dbReference type="SUPFAM" id="SSF51182">
    <property type="entry name" value="RmlC-like cupins"/>
    <property type="match status" value="1"/>
</dbReference>
<dbReference type="InterPro" id="IPR011051">
    <property type="entry name" value="RmlC_Cupin_sf"/>
</dbReference>
<dbReference type="GeneID" id="88172384"/>
<dbReference type="Gene3D" id="2.60.120.10">
    <property type="entry name" value="Jelly Rolls"/>
    <property type="match status" value="1"/>
</dbReference>
<feature type="region of interest" description="Disordered" evidence="5">
    <location>
        <begin position="132"/>
        <end position="181"/>
    </location>
</feature>
<dbReference type="PANTHER" id="PTHR16684">
    <property type="entry name" value="CENTROMERE PROTEIN C"/>
    <property type="match status" value="1"/>
</dbReference>
<proteinExistence type="inferred from homology"/>
<feature type="region of interest" description="Disordered" evidence="5">
    <location>
        <begin position="194"/>
        <end position="366"/>
    </location>
</feature>
<dbReference type="Pfam" id="PF15624">
    <property type="entry name" value="Mif2_N"/>
    <property type="match status" value="1"/>
</dbReference>
<organism evidence="8 9">
    <name type="scientific">Australozyma saopauloensis</name>
    <dbReference type="NCBI Taxonomy" id="291208"/>
    <lineage>
        <taxon>Eukaryota</taxon>
        <taxon>Fungi</taxon>
        <taxon>Dikarya</taxon>
        <taxon>Ascomycota</taxon>
        <taxon>Saccharomycotina</taxon>
        <taxon>Pichiomycetes</taxon>
        <taxon>Metschnikowiaceae</taxon>
        <taxon>Australozyma</taxon>
    </lineage>
</organism>
<evidence type="ECO:0000313" key="9">
    <source>
        <dbReference type="Proteomes" id="UP001338582"/>
    </source>
</evidence>
<feature type="domain" description="Mif2 N-terminal" evidence="7">
    <location>
        <begin position="4"/>
        <end position="61"/>
    </location>
</feature>
<evidence type="ECO:0000256" key="3">
    <source>
        <dbReference type="ARBA" id="ARBA00023125"/>
    </source>
</evidence>
<evidence type="ECO:0000313" key="8">
    <source>
        <dbReference type="EMBL" id="WPK24062.1"/>
    </source>
</evidence>
<dbReference type="InterPro" id="IPR014710">
    <property type="entry name" value="RmlC-like_jellyroll"/>
</dbReference>
<keyword evidence="4" id="KW-0539">Nucleus</keyword>
<dbReference type="GO" id="GO:0051455">
    <property type="term" value="P:spindle attachment to meiosis I kinetochore"/>
    <property type="evidence" value="ECO:0007669"/>
    <property type="project" value="TreeGrafter"/>
</dbReference>
<name>A0AAX4H646_9ASCO</name>
<feature type="compositionally biased region" description="Acidic residues" evidence="5">
    <location>
        <begin position="144"/>
        <end position="166"/>
    </location>
</feature>
<evidence type="ECO:0008006" key="10">
    <source>
        <dbReference type="Google" id="ProtNLM"/>
    </source>
</evidence>
<dbReference type="InterPro" id="IPR028929">
    <property type="entry name" value="Mif2_N"/>
</dbReference>
<feature type="domain" description="Mif2/CENP-C cupin" evidence="6">
    <location>
        <begin position="505"/>
        <end position="590"/>
    </location>
</feature>
<dbReference type="GO" id="GO:0000776">
    <property type="term" value="C:kinetochore"/>
    <property type="evidence" value="ECO:0007669"/>
    <property type="project" value="InterPro"/>
</dbReference>
<dbReference type="EMBL" id="CP138895">
    <property type="protein sequence ID" value="WPK24062.1"/>
    <property type="molecule type" value="Genomic_DNA"/>
</dbReference>
<evidence type="ECO:0000256" key="4">
    <source>
        <dbReference type="ARBA" id="ARBA00023242"/>
    </source>
</evidence>
<comment type="subcellular location">
    <subcellularLocation>
        <location evidence="1">Nucleus</location>
    </subcellularLocation>
</comment>
<accession>A0AAX4H646</accession>
<dbReference type="RefSeq" id="XP_062876446.1">
    <property type="nucleotide sequence ID" value="XM_063020376.1"/>
</dbReference>
<dbReference type="GO" id="GO:0005634">
    <property type="term" value="C:nucleus"/>
    <property type="evidence" value="ECO:0007669"/>
    <property type="project" value="UniProtKB-SubCell"/>
</dbReference>
<feature type="compositionally biased region" description="Polar residues" evidence="5">
    <location>
        <begin position="302"/>
        <end position="328"/>
    </location>
</feature>
<feature type="compositionally biased region" description="Polar residues" evidence="5">
    <location>
        <begin position="200"/>
        <end position="209"/>
    </location>
</feature>
<keyword evidence="3" id="KW-0238">DNA-binding</keyword>
<dbReference type="KEGG" id="asau:88172384"/>
<evidence type="ECO:0000256" key="1">
    <source>
        <dbReference type="ARBA" id="ARBA00004123"/>
    </source>
</evidence>
<comment type="similarity">
    <text evidence="2">Belongs to the CENP-C/MIF2 family.</text>
</comment>
<dbReference type="InterPro" id="IPR025974">
    <property type="entry name" value="Mif2/CENP-C_cupin"/>
</dbReference>
<sequence length="599" mass="66477">MDILNLGDVGRRTHIRPKENLAKDEYGMEDLEDFFKETTGIYGSDADSSENESVHQKKRSSSPRKTLGAKRRNNVPRKTPLISSKLSMIPLEYSSKLAIEEEQNLSMRSLLITKKSDFSISTDHLVVESSLRSASVSTVSGDTQIDDFEGAPQYDEDEPAYDESDANPELPGSPIPIDPSALFSTSADALVSSHLDHGLQTPSADQSMVESPLGETFEAQVEDESEDERENSDSNADAPKDQASIASGKDQSDVSNAEESEYANLPSFSNDMPDLDDDIPPESQSPKGSGFSSDDSYGDQSFNPTQLQLQLQDTASQMTSTQDETSQESVKRPAGRGRPKKSQSISEVILHPSLPSPPPEGLRRSNRKRIKPLAYWRNERVIYARTNEGDVDPDSTLVMDVNNIPLREIQEVITFPEQIKSKRPKKKKHPGLKDSLEVSRKNVTNLDDLFVEPDSKQDGTKWYEQKVLRVSVFDSEESLVEKLVACSPQGIEFKEENSSKDGFYKFGTIFHEAGEVMAAAYLDLPVDGVKNLHSSQNSLFYFNVIVGEVEVQLNEDKFTVLAGTTFKVPHNNTYAIKNTTDMPARLFVVQCNAAEDKQV</sequence>